<dbReference type="InterPro" id="IPR007110">
    <property type="entry name" value="Ig-like_dom"/>
</dbReference>
<keyword evidence="4 13" id="KW-0732">Signal</keyword>
<gene>
    <name evidence="15" type="primary">LOC116329659</name>
</gene>
<evidence type="ECO:0000256" key="8">
    <source>
        <dbReference type="ARBA" id="ARBA00023170"/>
    </source>
</evidence>
<keyword evidence="7" id="KW-1015">Disulfide bond</keyword>
<dbReference type="Ensembl" id="ENSOABT00000070810.1">
    <property type="protein sequence ID" value="ENSOABP00000074554.1"/>
    <property type="gene ID" value="ENSOABG00000038665.1"/>
</dbReference>
<feature type="compositionally biased region" description="Basic and acidic residues" evidence="11">
    <location>
        <begin position="221"/>
        <end position="233"/>
    </location>
</feature>
<evidence type="ECO:0000256" key="5">
    <source>
        <dbReference type="ARBA" id="ARBA00022989"/>
    </source>
</evidence>
<dbReference type="SMART" id="SM00406">
    <property type="entry name" value="IGv"/>
    <property type="match status" value="5"/>
</dbReference>
<keyword evidence="6 12" id="KW-0472">Membrane</keyword>
<dbReference type="AlphaFoldDB" id="A0AAZ1Y433"/>
<dbReference type="Proteomes" id="UP000472276">
    <property type="component" value="Unassembled WGS sequence"/>
</dbReference>
<protein>
    <recommendedName>
        <fullName evidence="14">Ig-like domain-containing protein</fullName>
    </recommendedName>
</protein>
<dbReference type="InterPro" id="IPR036179">
    <property type="entry name" value="Ig-like_dom_sf"/>
</dbReference>
<feature type="domain" description="Ig-like" evidence="14">
    <location>
        <begin position="387"/>
        <end position="502"/>
    </location>
</feature>
<proteinExistence type="predicted"/>
<feature type="region of interest" description="Disordered" evidence="11">
    <location>
        <begin position="328"/>
        <end position="347"/>
    </location>
</feature>
<dbReference type="GO" id="GO:0031295">
    <property type="term" value="P:T cell costimulation"/>
    <property type="evidence" value="ECO:0007669"/>
    <property type="project" value="TreeGrafter"/>
</dbReference>
<evidence type="ECO:0000256" key="1">
    <source>
        <dbReference type="ARBA" id="ARBA00004251"/>
    </source>
</evidence>
<keyword evidence="10" id="KW-0393">Immunoglobulin domain</keyword>
<evidence type="ECO:0000256" key="11">
    <source>
        <dbReference type="SAM" id="MobiDB-lite"/>
    </source>
</evidence>
<evidence type="ECO:0000256" key="12">
    <source>
        <dbReference type="SAM" id="Phobius"/>
    </source>
</evidence>
<keyword evidence="8" id="KW-0675">Receptor</keyword>
<reference evidence="16" key="1">
    <citation type="submission" date="2020-03" db="EMBL/GenBank/DDBJ databases">
        <title>Evolution of repeat sequences and sex chromosomes of tilapia species revealed by chromosome-level genomes.</title>
        <authorList>
            <person name="Xu L."/>
            <person name="Tao W."/>
            <person name="Wang D."/>
            <person name="Zhou Q."/>
        </authorList>
    </citation>
    <scope>NUCLEOTIDE SEQUENCE [LARGE SCALE GENOMIC DNA]</scope>
    <source>
        <strain evidence="16">Israel</strain>
    </source>
</reference>
<dbReference type="InterPro" id="IPR003598">
    <property type="entry name" value="Ig_sub2"/>
</dbReference>
<feature type="domain" description="Ig-like" evidence="14">
    <location>
        <begin position="592"/>
        <end position="724"/>
    </location>
</feature>
<sequence>MKMMTVLLLLISQDASGVEVRVYEGVESVLLPCQVPDNVSRSSTSAVWDRNGFSNPTVHMRLRSRDDHSKQNPRYTNRTSMRDDALTTGDLSLTLRNPTVFDSGTYNCTALNAGHAQNWTEVQLKVKETPPVWPKVLSAVLGTLIILAAAFGLFVYRAYRRMKNREALQPEVVEVPQGEESVLLPFKTMAYLPQDVTVEWRLTEPKHMKVHVYESGNNQPDKQDQGYRGRTEMDEDPLRTKDLSLTLKHLHLTDSGVYTCTVYNKDGHMLLQKSVILNVRVPQPEVVVVPKWQKSVLLPFKTTADLPQDVTVEWRLTEPKHMKVHVYESGNNQPDKQDQGYRGRTEMDEDPLRTKDFSLSLKDLHPTDSGVYTCNIYNTYRAILLQKSVILSVRVNKVEAVEVTKGEESVLLPFKFPADLPQDVTVEWTHNNMKVHVYETGNNQPDKQDQGYRGRTEMDEDPLRTKDLSLTLKHLHLTDSGVYTCTVYNKDGHTLLLQKSVILSVRDVGMEMVVTQGLKFVMLPFIIPHDLPRGTTVKWRHNNVTVYRCIHVNVNSQYQDYRGRTEMNNGALTTGDLSLTLKDLHLTDSGVYTCTVYNKDGHMLLQKSVRLSVRDNEVNMVEVTQAKETVLLPFKTTADLPQDVTVEWTRSGTKHAKVYVFQKRKSQVEEQDQVYRGRTEMKEDPLRTKDLSLTLKDLHLTDSGVYTCTVYNKDGHMLLQKSVTLTVTETLMGAMADMLPRLRRRRRAPEELRKM</sequence>
<keyword evidence="9" id="KW-0325">Glycoprotein</keyword>
<dbReference type="InterPro" id="IPR013106">
    <property type="entry name" value="Ig_V-set"/>
</dbReference>
<comment type="subcellular location">
    <subcellularLocation>
        <location evidence="1">Cell membrane</location>
        <topology evidence="1">Single-pass type I membrane protein</topology>
    </subcellularLocation>
</comment>
<evidence type="ECO:0000256" key="4">
    <source>
        <dbReference type="ARBA" id="ARBA00022729"/>
    </source>
</evidence>
<dbReference type="InterPro" id="IPR051713">
    <property type="entry name" value="T-cell_Activation_Regulation"/>
</dbReference>
<evidence type="ECO:0000256" key="2">
    <source>
        <dbReference type="ARBA" id="ARBA00022475"/>
    </source>
</evidence>
<dbReference type="InterPro" id="IPR013783">
    <property type="entry name" value="Ig-like_fold"/>
</dbReference>
<keyword evidence="2" id="KW-1003">Cell membrane</keyword>
<keyword evidence="16" id="KW-1185">Reference proteome</keyword>
<feature type="chain" id="PRO_5044300845" description="Ig-like domain-containing protein" evidence="13">
    <location>
        <begin position="18"/>
        <end position="755"/>
    </location>
</feature>
<evidence type="ECO:0000256" key="9">
    <source>
        <dbReference type="ARBA" id="ARBA00023180"/>
    </source>
</evidence>
<dbReference type="PROSITE" id="PS50835">
    <property type="entry name" value="IG_LIKE"/>
    <property type="match status" value="5"/>
</dbReference>
<organism evidence="15 16">
    <name type="scientific">Oreochromis aureus</name>
    <name type="common">Israeli tilapia</name>
    <name type="synonym">Chromis aureus</name>
    <dbReference type="NCBI Taxonomy" id="47969"/>
    <lineage>
        <taxon>Eukaryota</taxon>
        <taxon>Metazoa</taxon>
        <taxon>Chordata</taxon>
        <taxon>Craniata</taxon>
        <taxon>Vertebrata</taxon>
        <taxon>Euteleostomi</taxon>
        <taxon>Actinopterygii</taxon>
        <taxon>Neopterygii</taxon>
        <taxon>Teleostei</taxon>
        <taxon>Neoteleostei</taxon>
        <taxon>Acanthomorphata</taxon>
        <taxon>Ovalentaria</taxon>
        <taxon>Cichlomorphae</taxon>
        <taxon>Cichliformes</taxon>
        <taxon>Cichlidae</taxon>
        <taxon>African cichlids</taxon>
        <taxon>Pseudocrenilabrinae</taxon>
        <taxon>Oreochromini</taxon>
        <taxon>Oreochromis</taxon>
    </lineage>
</organism>
<dbReference type="GO" id="GO:0071222">
    <property type="term" value="P:cellular response to lipopolysaccharide"/>
    <property type="evidence" value="ECO:0007669"/>
    <property type="project" value="TreeGrafter"/>
</dbReference>
<dbReference type="GO" id="GO:0006955">
    <property type="term" value="P:immune response"/>
    <property type="evidence" value="ECO:0007669"/>
    <property type="project" value="TreeGrafter"/>
</dbReference>
<feature type="domain" description="Ig-like" evidence="14">
    <location>
        <begin position="27"/>
        <end position="125"/>
    </location>
</feature>
<evidence type="ECO:0000256" key="10">
    <source>
        <dbReference type="ARBA" id="ARBA00023319"/>
    </source>
</evidence>
<keyword evidence="3 12" id="KW-0812">Transmembrane</keyword>
<evidence type="ECO:0000259" key="14">
    <source>
        <dbReference type="PROSITE" id="PS50835"/>
    </source>
</evidence>
<dbReference type="GO" id="GO:0009897">
    <property type="term" value="C:external side of plasma membrane"/>
    <property type="evidence" value="ECO:0007669"/>
    <property type="project" value="TreeGrafter"/>
</dbReference>
<feature type="compositionally biased region" description="Basic and acidic residues" evidence="11">
    <location>
        <begin position="335"/>
        <end position="347"/>
    </location>
</feature>
<evidence type="ECO:0000256" key="7">
    <source>
        <dbReference type="ARBA" id="ARBA00023157"/>
    </source>
</evidence>
<name>A0AAZ1Y433_OREAU</name>
<accession>A0AAZ1Y433</accession>
<dbReference type="GO" id="GO:0042102">
    <property type="term" value="P:positive regulation of T cell proliferation"/>
    <property type="evidence" value="ECO:0007669"/>
    <property type="project" value="TreeGrafter"/>
</dbReference>
<feature type="transmembrane region" description="Helical" evidence="12">
    <location>
        <begin position="136"/>
        <end position="156"/>
    </location>
</feature>
<feature type="region of interest" description="Disordered" evidence="11">
    <location>
        <begin position="58"/>
        <end position="83"/>
    </location>
</feature>
<feature type="signal peptide" evidence="13">
    <location>
        <begin position="1"/>
        <end position="17"/>
    </location>
</feature>
<dbReference type="Pfam" id="PF07686">
    <property type="entry name" value="V-set"/>
    <property type="match status" value="6"/>
</dbReference>
<evidence type="ECO:0000256" key="13">
    <source>
        <dbReference type="SAM" id="SignalP"/>
    </source>
</evidence>
<evidence type="ECO:0000313" key="16">
    <source>
        <dbReference type="Proteomes" id="UP000472276"/>
    </source>
</evidence>
<evidence type="ECO:0000256" key="3">
    <source>
        <dbReference type="ARBA" id="ARBA00022692"/>
    </source>
</evidence>
<dbReference type="GO" id="GO:0007166">
    <property type="term" value="P:cell surface receptor signaling pathway"/>
    <property type="evidence" value="ECO:0007669"/>
    <property type="project" value="TreeGrafter"/>
</dbReference>
<dbReference type="GO" id="GO:0042130">
    <property type="term" value="P:negative regulation of T cell proliferation"/>
    <property type="evidence" value="ECO:0007669"/>
    <property type="project" value="TreeGrafter"/>
</dbReference>
<dbReference type="Gene3D" id="2.60.40.10">
    <property type="entry name" value="Immunoglobulins"/>
    <property type="match status" value="6"/>
</dbReference>
<dbReference type="SUPFAM" id="SSF48726">
    <property type="entry name" value="Immunoglobulin"/>
    <property type="match status" value="6"/>
</dbReference>
<reference evidence="15" key="2">
    <citation type="submission" date="2025-08" db="UniProtKB">
        <authorList>
            <consortium name="Ensembl"/>
        </authorList>
    </citation>
    <scope>IDENTIFICATION</scope>
</reference>
<feature type="region of interest" description="Disordered" evidence="11">
    <location>
        <begin position="214"/>
        <end position="233"/>
    </location>
</feature>
<keyword evidence="5 12" id="KW-1133">Transmembrane helix</keyword>
<dbReference type="PANTHER" id="PTHR25466:SF14">
    <property type="entry name" value="BUTYROPHILIN SUBFAMILY 2 MEMBER A2-LIKE-RELATED"/>
    <property type="match status" value="1"/>
</dbReference>
<dbReference type="SMART" id="SM00409">
    <property type="entry name" value="IG"/>
    <property type="match status" value="6"/>
</dbReference>
<dbReference type="PANTHER" id="PTHR25466">
    <property type="entry name" value="T-LYMPHOCYTE ACTIVATION ANTIGEN"/>
    <property type="match status" value="1"/>
</dbReference>
<feature type="domain" description="Ig-like" evidence="14">
    <location>
        <begin position="282"/>
        <end position="378"/>
    </location>
</feature>
<evidence type="ECO:0000313" key="15">
    <source>
        <dbReference type="Ensembl" id="ENSOABP00000074554.1"/>
    </source>
</evidence>
<evidence type="ECO:0000256" key="6">
    <source>
        <dbReference type="ARBA" id="ARBA00023136"/>
    </source>
</evidence>
<reference evidence="15" key="3">
    <citation type="submission" date="2025-09" db="UniProtKB">
        <authorList>
            <consortium name="Ensembl"/>
        </authorList>
    </citation>
    <scope>IDENTIFICATION</scope>
</reference>
<dbReference type="SMART" id="SM00408">
    <property type="entry name" value="IGc2"/>
    <property type="match status" value="5"/>
</dbReference>
<dbReference type="InterPro" id="IPR003599">
    <property type="entry name" value="Ig_sub"/>
</dbReference>
<feature type="domain" description="Ig-like" evidence="14">
    <location>
        <begin position="134"/>
        <end position="276"/>
    </location>
</feature>